<dbReference type="InterPro" id="IPR003374">
    <property type="entry name" value="ApbE-like_sf"/>
</dbReference>
<feature type="region of interest" description="Disordered" evidence="13">
    <location>
        <begin position="25"/>
        <end position="48"/>
    </location>
</feature>
<keyword evidence="7 10" id="KW-0460">Magnesium</keyword>
<keyword evidence="12" id="KW-0472">Membrane</keyword>
<evidence type="ECO:0000256" key="8">
    <source>
        <dbReference type="ARBA" id="ARBA00031306"/>
    </source>
</evidence>
<evidence type="ECO:0000256" key="10">
    <source>
        <dbReference type="PIRNR" id="PIRNR006268"/>
    </source>
</evidence>
<dbReference type="GO" id="GO:0016740">
    <property type="term" value="F:transferase activity"/>
    <property type="evidence" value="ECO:0007669"/>
    <property type="project" value="UniProtKB-UniRule"/>
</dbReference>
<feature type="binding site" evidence="11">
    <location>
        <position position="305"/>
    </location>
    <ligand>
        <name>Mg(2+)</name>
        <dbReference type="ChEBI" id="CHEBI:18420"/>
    </ligand>
</feature>
<evidence type="ECO:0000313" key="14">
    <source>
        <dbReference type="EMBL" id="HJB28307.1"/>
    </source>
</evidence>
<keyword evidence="12" id="KW-0732">Signal</keyword>
<keyword evidence="5 10" id="KW-0479">Metal-binding</keyword>
<comment type="catalytic activity">
    <reaction evidence="9 10 12">
        <text>L-threonyl-[protein] + FAD = FMN-L-threonyl-[protein] + AMP + H(+)</text>
        <dbReference type="Rhea" id="RHEA:36847"/>
        <dbReference type="Rhea" id="RHEA-COMP:11060"/>
        <dbReference type="Rhea" id="RHEA-COMP:11061"/>
        <dbReference type="ChEBI" id="CHEBI:15378"/>
        <dbReference type="ChEBI" id="CHEBI:30013"/>
        <dbReference type="ChEBI" id="CHEBI:57692"/>
        <dbReference type="ChEBI" id="CHEBI:74257"/>
        <dbReference type="ChEBI" id="CHEBI:456215"/>
        <dbReference type="EC" id="2.7.1.180"/>
    </reaction>
</comment>
<dbReference type="PANTHER" id="PTHR30040">
    <property type="entry name" value="THIAMINE BIOSYNTHESIS LIPOPROTEIN APBE"/>
    <property type="match status" value="1"/>
</dbReference>
<protein>
    <recommendedName>
        <fullName evidence="2 10">FAD:protein FMN transferase</fullName>
        <ecNumber evidence="1 10">2.7.1.180</ecNumber>
    </recommendedName>
    <alternativeName>
        <fullName evidence="8 10">Flavin transferase</fullName>
    </alternativeName>
</protein>
<reference evidence="14" key="1">
    <citation type="journal article" date="2021" name="PeerJ">
        <title>Extensive microbial diversity within the chicken gut microbiome revealed by metagenomics and culture.</title>
        <authorList>
            <person name="Gilroy R."/>
            <person name="Ravi A."/>
            <person name="Getino M."/>
            <person name="Pursley I."/>
            <person name="Horton D.L."/>
            <person name="Alikhan N.F."/>
            <person name="Baker D."/>
            <person name="Gharbi K."/>
            <person name="Hall N."/>
            <person name="Watson M."/>
            <person name="Adriaenssens E.M."/>
            <person name="Foster-Nyarko E."/>
            <person name="Jarju S."/>
            <person name="Secka A."/>
            <person name="Antonio M."/>
            <person name="Oren A."/>
            <person name="Chaudhuri R.R."/>
            <person name="La Ragione R."/>
            <person name="Hildebrand F."/>
            <person name="Pallen M.J."/>
        </authorList>
    </citation>
    <scope>NUCLEOTIDE SEQUENCE</scope>
    <source>
        <strain evidence="14">ChiSjej1B19-5720</strain>
    </source>
</reference>
<sequence length="363" mass="39944">MNKRLTILLTLTFFLMTAAGGCAFSGEDTREPSSSEQESEEVSQEEDQAEEDFFAMDTYMSFSAYGEGADAALKKARDRVEQLETEWSVTDESSEIYKINHSAGEKVTLSEDTAEILNFALDMAKRTGGALEPTIYPVLRAWGFTTDENRIPGEEEIKSLLENVDYERVSLEGNEIQLPEGMELDLGAVGKGYAGDEAAKVLREEGISSALLNLGGNVQAIGSRPDGADWRLGIQNPFGEGYVGILTISDRAVVTSGNYERYFVGEDGKTYGHIIDPSTGYPADNGLVSVSIIAEEGKMGDALSTSLFVMGREKAEEFWRENPYFDMILVTEDGNIYLTEGIQEQFSLESPFVGEQLHILEQE</sequence>
<dbReference type="SUPFAM" id="SSF143631">
    <property type="entry name" value="ApbE-like"/>
    <property type="match status" value="1"/>
</dbReference>
<keyword evidence="6 10" id="KW-0274">FAD</keyword>
<comment type="cofactor">
    <cofactor evidence="11">
        <name>Mg(2+)</name>
        <dbReference type="ChEBI" id="CHEBI:18420"/>
    </cofactor>
    <cofactor evidence="11">
        <name>Mn(2+)</name>
        <dbReference type="ChEBI" id="CHEBI:29035"/>
    </cofactor>
    <text evidence="11">Magnesium. Can also use manganese.</text>
</comment>
<evidence type="ECO:0000256" key="9">
    <source>
        <dbReference type="ARBA" id="ARBA00048540"/>
    </source>
</evidence>
<proteinExistence type="inferred from homology"/>
<dbReference type="Pfam" id="PF02424">
    <property type="entry name" value="ApbE"/>
    <property type="match status" value="1"/>
</dbReference>
<evidence type="ECO:0000256" key="5">
    <source>
        <dbReference type="ARBA" id="ARBA00022723"/>
    </source>
</evidence>
<evidence type="ECO:0000256" key="1">
    <source>
        <dbReference type="ARBA" id="ARBA00011955"/>
    </source>
</evidence>
<name>A0A9D2LS06_9FIRM</name>
<keyword evidence="12" id="KW-1003">Cell membrane</keyword>
<keyword evidence="4 10" id="KW-0808">Transferase</keyword>
<feature type="compositionally biased region" description="Acidic residues" evidence="13">
    <location>
        <begin position="37"/>
        <end position="48"/>
    </location>
</feature>
<evidence type="ECO:0000313" key="15">
    <source>
        <dbReference type="Proteomes" id="UP000823842"/>
    </source>
</evidence>
<dbReference type="GO" id="GO:0046872">
    <property type="term" value="F:metal ion binding"/>
    <property type="evidence" value="ECO:0007669"/>
    <property type="project" value="UniProtKB-UniRule"/>
</dbReference>
<evidence type="ECO:0000256" key="3">
    <source>
        <dbReference type="ARBA" id="ARBA00022630"/>
    </source>
</evidence>
<feature type="binding site" evidence="11">
    <location>
        <position position="188"/>
    </location>
    <ligand>
        <name>Mg(2+)</name>
        <dbReference type="ChEBI" id="CHEBI:18420"/>
    </ligand>
</feature>
<feature type="binding site" evidence="11">
    <location>
        <position position="301"/>
    </location>
    <ligand>
        <name>Mg(2+)</name>
        <dbReference type="ChEBI" id="CHEBI:18420"/>
    </ligand>
</feature>
<comment type="similarity">
    <text evidence="10 12">Belongs to the ApbE family.</text>
</comment>
<dbReference type="InterPro" id="IPR024932">
    <property type="entry name" value="ApbE"/>
</dbReference>
<dbReference type="Proteomes" id="UP000823842">
    <property type="component" value="Unassembled WGS sequence"/>
</dbReference>
<dbReference type="GO" id="GO:0005886">
    <property type="term" value="C:plasma membrane"/>
    <property type="evidence" value="ECO:0007669"/>
    <property type="project" value="UniProtKB-SubCell"/>
</dbReference>
<evidence type="ECO:0000256" key="12">
    <source>
        <dbReference type="RuleBase" id="RU363002"/>
    </source>
</evidence>
<feature type="chain" id="PRO_5039754507" description="FAD:protein FMN transferase" evidence="12">
    <location>
        <begin position="24"/>
        <end position="363"/>
    </location>
</feature>
<evidence type="ECO:0000256" key="4">
    <source>
        <dbReference type="ARBA" id="ARBA00022679"/>
    </source>
</evidence>
<reference evidence="14" key="2">
    <citation type="submission" date="2021-04" db="EMBL/GenBank/DDBJ databases">
        <authorList>
            <person name="Gilroy R."/>
        </authorList>
    </citation>
    <scope>NUCLEOTIDE SEQUENCE</scope>
    <source>
        <strain evidence="14">ChiSjej1B19-5720</strain>
    </source>
</reference>
<comment type="function">
    <text evidence="12">Flavin transferase that catalyzes the transfer of the FMN moiety of FAD and its covalent binding to the hydroxyl group of a threonine residue in a target flavoprotein.</text>
</comment>
<evidence type="ECO:0000256" key="11">
    <source>
        <dbReference type="PIRSR" id="PIRSR006268-2"/>
    </source>
</evidence>
<accession>A0A9D2LS06</accession>
<dbReference type="EMBL" id="DWYZ01000111">
    <property type="protein sequence ID" value="HJB28307.1"/>
    <property type="molecule type" value="Genomic_DNA"/>
</dbReference>
<evidence type="ECO:0000256" key="13">
    <source>
        <dbReference type="SAM" id="MobiDB-lite"/>
    </source>
</evidence>
<keyword evidence="3 10" id="KW-0285">Flavoprotein</keyword>
<feature type="signal peptide" evidence="12">
    <location>
        <begin position="1"/>
        <end position="23"/>
    </location>
</feature>
<comment type="subcellular location">
    <subcellularLocation>
        <location evidence="12">Cell inner membrane</location>
        <topology evidence="12">Lipid-anchor</topology>
        <orientation evidence="12">Periplasmic side</orientation>
    </subcellularLocation>
</comment>
<dbReference type="PROSITE" id="PS51257">
    <property type="entry name" value="PROKAR_LIPOPROTEIN"/>
    <property type="match status" value="1"/>
</dbReference>
<dbReference type="Gene3D" id="3.10.520.10">
    <property type="entry name" value="ApbE-like domains"/>
    <property type="match status" value="1"/>
</dbReference>
<evidence type="ECO:0000256" key="7">
    <source>
        <dbReference type="ARBA" id="ARBA00022842"/>
    </source>
</evidence>
<evidence type="ECO:0000256" key="2">
    <source>
        <dbReference type="ARBA" id="ARBA00016337"/>
    </source>
</evidence>
<keyword evidence="12" id="KW-0997">Cell inner membrane</keyword>
<comment type="caution">
    <text evidence="14">The sequence shown here is derived from an EMBL/GenBank/DDBJ whole genome shotgun (WGS) entry which is preliminary data.</text>
</comment>
<dbReference type="EC" id="2.7.1.180" evidence="1 10"/>
<dbReference type="PANTHER" id="PTHR30040:SF2">
    <property type="entry name" value="FAD:PROTEIN FMN TRANSFERASE"/>
    <property type="match status" value="1"/>
</dbReference>
<gene>
    <name evidence="14" type="ORF">IAA06_05885</name>
</gene>
<organism evidence="14 15">
    <name type="scientific">Candidatus Blautia faecavium</name>
    <dbReference type="NCBI Taxonomy" id="2838487"/>
    <lineage>
        <taxon>Bacteria</taxon>
        <taxon>Bacillati</taxon>
        <taxon>Bacillota</taxon>
        <taxon>Clostridia</taxon>
        <taxon>Lachnospirales</taxon>
        <taxon>Lachnospiraceae</taxon>
        <taxon>Blautia</taxon>
    </lineage>
</organism>
<keyword evidence="12" id="KW-0449">Lipoprotein</keyword>
<evidence type="ECO:0000256" key="6">
    <source>
        <dbReference type="ARBA" id="ARBA00022827"/>
    </source>
</evidence>
<dbReference type="AlphaFoldDB" id="A0A9D2LS06"/>
<dbReference type="PIRSF" id="PIRSF006268">
    <property type="entry name" value="ApbE"/>
    <property type="match status" value="1"/>
</dbReference>